<accession>A0A0D0F2Y0</accession>
<dbReference type="GO" id="GO:0009432">
    <property type="term" value="P:SOS response"/>
    <property type="evidence" value="ECO:0007669"/>
    <property type="project" value="TreeGrafter"/>
</dbReference>
<sequence>MKKIGILFGQERSFPEAFVKRVNELGGNDFKAEFVNIDKIFQAEPLDYAVIIDRISQDVPFYRASLKNAAITGTAVINNPFWWSADEKFFNNALAVKLGIPVPKTALIPSHARPDDTTENSFSNLAFPFDWDNIFSYTGFPAYMKPFDGGGWKEVYKLNNKEEFFDKHSQTHQYVMMLQEEIEFDEYFRCYCIGGKYVRIMQYEPRNPAHLRYAVDHKPSSEKLIKTIHDYVIKLNQYLGYDFNTVEFAVRDGIPYAIDFCNPAPDADIASVGQENFDWVVETSAKYAIERAKAQIDGQDNLTWGEYIKSAIAGKSLTAKSTPAKTASVKTPPATKSATKSPASAQKTKPAATGKAAAKKK</sequence>
<feature type="domain" description="ATP-grasp" evidence="3">
    <location>
        <begin position="92"/>
        <end position="290"/>
    </location>
</feature>
<evidence type="ECO:0000313" key="4">
    <source>
        <dbReference type="EMBL" id="KIO75898.1"/>
    </source>
</evidence>
<dbReference type="GO" id="GO:0005524">
    <property type="term" value="F:ATP binding"/>
    <property type="evidence" value="ECO:0007669"/>
    <property type="project" value="UniProtKB-UniRule"/>
</dbReference>
<dbReference type="PANTHER" id="PTHR21621:SF0">
    <property type="entry name" value="BETA-CITRYLGLUTAMATE SYNTHASE B-RELATED"/>
    <property type="match status" value="1"/>
</dbReference>
<dbReference type="InterPro" id="IPR013815">
    <property type="entry name" value="ATP_grasp_subdomain_1"/>
</dbReference>
<feature type="region of interest" description="Disordered" evidence="2">
    <location>
        <begin position="319"/>
        <end position="361"/>
    </location>
</feature>
<keyword evidence="1" id="KW-0547">Nucleotide-binding</keyword>
<evidence type="ECO:0000256" key="2">
    <source>
        <dbReference type="SAM" id="MobiDB-lite"/>
    </source>
</evidence>
<feature type="compositionally biased region" description="Polar residues" evidence="2">
    <location>
        <begin position="319"/>
        <end position="329"/>
    </location>
</feature>
<dbReference type="AlphaFoldDB" id="A0A0D0F2Y0"/>
<reference evidence="4 5" key="1">
    <citation type="submission" date="2015-01" db="EMBL/GenBank/DDBJ databases">
        <title>Draft genome sequence of Pedobacter sp. NL19 isolated from sludge of an effluent treatment pond in an abandoned uranium mine.</title>
        <authorList>
            <person name="Santos T."/>
            <person name="Caetano T."/>
            <person name="Covas C."/>
            <person name="Cruz A."/>
            <person name="Mendo S."/>
        </authorList>
    </citation>
    <scope>NUCLEOTIDE SEQUENCE [LARGE SCALE GENOMIC DNA]</scope>
    <source>
        <strain evidence="4 5">NL19</strain>
    </source>
</reference>
<keyword evidence="1" id="KW-0067">ATP-binding</keyword>
<comment type="caution">
    <text evidence="4">The sequence shown here is derived from an EMBL/GenBank/DDBJ whole genome shotgun (WGS) entry which is preliminary data.</text>
</comment>
<organism evidence="4 5">
    <name type="scientific">Pedobacter lusitanus</name>
    <dbReference type="NCBI Taxonomy" id="1503925"/>
    <lineage>
        <taxon>Bacteria</taxon>
        <taxon>Pseudomonadati</taxon>
        <taxon>Bacteroidota</taxon>
        <taxon>Sphingobacteriia</taxon>
        <taxon>Sphingobacteriales</taxon>
        <taxon>Sphingobacteriaceae</taxon>
        <taxon>Pedobacter</taxon>
    </lineage>
</organism>
<dbReference type="GO" id="GO:0005737">
    <property type="term" value="C:cytoplasm"/>
    <property type="evidence" value="ECO:0007669"/>
    <property type="project" value="TreeGrafter"/>
</dbReference>
<dbReference type="GO" id="GO:0018169">
    <property type="term" value="F:ribosomal S6-glutamic acid ligase activity"/>
    <property type="evidence" value="ECO:0007669"/>
    <property type="project" value="TreeGrafter"/>
</dbReference>
<protein>
    <submittedName>
        <fullName evidence="4">Glutathione synthase</fullName>
    </submittedName>
</protein>
<gene>
    <name evidence="4" type="ORF">TH53_17680</name>
</gene>
<dbReference type="PANTHER" id="PTHR21621">
    <property type="entry name" value="RIBOSOMAL PROTEIN S6 MODIFICATION PROTEIN"/>
    <property type="match status" value="1"/>
</dbReference>
<dbReference type="EMBL" id="JXRA01000078">
    <property type="protein sequence ID" value="KIO75898.1"/>
    <property type="molecule type" value="Genomic_DNA"/>
</dbReference>
<evidence type="ECO:0000256" key="1">
    <source>
        <dbReference type="PROSITE-ProRule" id="PRU00409"/>
    </source>
</evidence>
<name>A0A0D0F2Y0_9SPHI</name>
<proteinExistence type="predicted"/>
<dbReference type="Gene3D" id="3.30.1490.20">
    <property type="entry name" value="ATP-grasp fold, A domain"/>
    <property type="match status" value="1"/>
</dbReference>
<dbReference type="PROSITE" id="PS50975">
    <property type="entry name" value="ATP_GRASP"/>
    <property type="match status" value="1"/>
</dbReference>
<dbReference type="SUPFAM" id="SSF56059">
    <property type="entry name" value="Glutathione synthetase ATP-binding domain-like"/>
    <property type="match status" value="1"/>
</dbReference>
<evidence type="ECO:0000259" key="3">
    <source>
        <dbReference type="PROSITE" id="PS50975"/>
    </source>
</evidence>
<dbReference type="STRING" id="1503925.TH53_17680"/>
<feature type="compositionally biased region" description="Low complexity" evidence="2">
    <location>
        <begin position="330"/>
        <end position="361"/>
    </location>
</feature>
<keyword evidence="5" id="KW-1185">Reference proteome</keyword>
<dbReference type="InterPro" id="IPR011761">
    <property type="entry name" value="ATP-grasp"/>
</dbReference>
<dbReference type="Proteomes" id="UP000032049">
    <property type="component" value="Unassembled WGS sequence"/>
</dbReference>
<dbReference type="RefSeq" id="WP_041883842.1">
    <property type="nucleotide sequence ID" value="NZ_CP157278.1"/>
</dbReference>
<evidence type="ECO:0000313" key="5">
    <source>
        <dbReference type="Proteomes" id="UP000032049"/>
    </source>
</evidence>
<dbReference type="GO" id="GO:0046872">
    <property type="term" value="F:metal ion binding"/>
    <property type="evidence" value="ECO:0007669"/>
    <property type="project" value="InterPro"/>
</dbReference>
<dbReference type="OrthoDB" id="108548at2"/>